<keyword evidence="2" id="KW-1185">Reference proteome</keyword>
<sequence>MYLITDDGQATVKLLDEQDNNNGNYQWLDSEHGQPGAQHQVHLVDDSKSSRFLSGGRYLLINTRTVLDVQKLVAFPTGRAGGGWIRQLVNRCSTNCDPYWPASLPLL</sequence>
<proteinExistence type="predicted"/>
<gene>
    <name evidence="1" type="ORF">ACFS25_13825</name>
</gene>
<comment type="caution">
    <text evidence="1">The sequence shown here is derived from an EMBL/GenBank/DDBJ whole genome shotgun (WGS) entry which is preliminary data.</text>
</comment>
<evidence type="ECO:0000313" key="1">
    <source>
        <dbReference type="EMBL" id="MFD2934869.1"/>
    </source>
</evidence>
<dbReference type="EMBL" id="JBHUOM010000007">
    <property type="protein sequence ID" value="MFD2934869.1"/>
    <property type="molecule type" value="Genomic_DNA"/>
</dbReference>
<organism evidence="1 2">
    <name type="scientific">Spirosoma flavum</name>
    <dbReference type="NCBI Taxonomy" id="2048557"/>
    <lineage>
        <taxon>Bacteria</taxon>
        <taxon>Pseudomonadati</taxon>
        <taxon>Bacteroidota</taxon>
        <taxon>Cytophagia</taxon>
        <taxon>Cytophagales</taxon>
        <taxon>Cytophagaceae</taxon>
        <taxon>Spirosoma</taxon>
    </lineage>
</organism>
<dbReference type="RefSeq" id="WP_381501696.1">
    <property type="nucleotide sequence ID" value="NZ_JBHUOM010000007.1"/>
</dbReference>
<name>A0ABW6AHC8_9BACT</name>
<accession>A0ABW6AHC8</accession>
<protein>
    <submittedName>
        <fullName evidence="1">Uncharacterized protein</fullName>
    </submittedName>
</protein>
<dbReference type="Proteomes" id="UP001597512">
    <property type="component" value="Unassembled WGS sequence"/>
</dbReference>
<evidence type="ECO:0000313" key="2">
    <source>
        <dbReference type="Proteomes" id="UP001597512"/>
    </source>
</evidence>
<reference evidence="2" key="1">
    <citation type="journal article" date="2019" name="Int. J. Syst. Evol. Microbiol.">
        <title>The Global Catalogue of Microorganisms (GCM) 10K type strain sequencing project: providing services to taxonomists for standard genome sequencing and annotation.</title>
        <authorList>
            <consortium name="The Broad Institute Genomics Platform"/>
            <consortium name="The Broad Institute Genome Sequencing Center for Infectious Disease"/>
            <person name="Wu L."/>
            <person name="Ma J."/>
        </authorList>
    </citation>
    <scope>NUCLEOTIDE SEQUENCE [LARGE SCALE GENOMIC DNA]</scope>
    <source>
        <strain evidence="2">KCTC 52490</strain>
    </source>
</reference>